<keyword evidence="7" id="KW-1185">Reference proteome</keyword>
<organism evidence="6 7">
    <name type="scientific">Phytophthora megakarya</name>
    <dbReference type="NCBI Taxonomy" id="4795"/>
    <lineage>
        <taxon>Eukaryota</taxon>
        <taxon>Sar</taxon>
        <taxon>Stramenopiles</taxon>
        <taxon>Oomycota</taxon>
        <taxon>Peronosporomycetes</taxon>
        <taxon>Peronosporales</taxon>
        <taxon>Peronosporaceae</taxon>
        <taxon>Phytophthora</taxon>
    </lineage>
</organism>
<dbReference type="Pfam" id="PF16810">
    <property type="entry name" value="RXLR"/>
    <property type="match status" value="1"/>
</dbReference>
<dbReference type="Proteomes" id="UP000198211">
    <property type="component" value="Unassembled WGS sequence"/>
</dbReference>
<evidence type="ECO:0000313" key="7">
    <source>
        <dbReference type="Proteomes" id="UP000198211"/>
    </source>
</evidence>
<comment type="subcellular location">
    <subcellularLocation>
        <location evidence="1 5">Secreted</location>
    </subcellularLocation>
</comment>
<evidence type="ECO:0000256" key="4">
    <source>
        <dbReference type="ARBA" id="ARBA00022729"/>
    </source>
</evidence>
<dbReference type="EMBL" id="NBNE01008601">
    <property type="protein sequence ID" value="OWY99310.1"/>
    <property type="molecule type" value="Genomic_DNA"/>
</dbReference>
<comment type="similarity">
    <text evidence="2 5">Belongs to the RxLR effector family.</text>
</comment>
<dbReference type="InterPro" id="IPR031825">
    <property type="entry name" value="RXLR"/>
</dbReference>
<proteinExistence type="inferred from homology"/>
<comment type="caution">
    <text evidence="6">The sequence shown here is derived from an EMBL/GenBank/DDBJ whole genome shotgun (WGS) entry which is preliminary data.</text>
</comment>
<evidence type="ECO:0000256" key="1">
    <source>
        <dbReference type="ARBA" id="ARBA00004613"/>
    </source>
</evidence>
<keyword evidence="4 5" id="KW-0732">Signal</keyword>
<evidence type="ECO:0000313" key="6">
    <source>
        <dbReference type="EMBL" id="OWY99310.1"/>
    </source>
</evidence>
<feature type="signal peptide" evidence="5">
    <location>
        <begin position="1"/>
        <end position="20"/>
    </location>
</feature>
<gene>
    <name evidence="6" type="ORF">PHMEG_00029703</name>
</gene>
<evidence type="ECO:0000256" key="2">
    <source>
        <dbReference type="ARBA" id="ARBA00010400"/>
    </source>
</evidence>
<comment type="domain">
    <text evidence="5">The RxLR-dEER motif acts to carry the protein into the host cell cytoplasm through binding to cell surface phosphatidylinositol-3-phosphate.</text>
</comment>
<keyword evidence="3 5" id="KW-0964">Secreted</keyword>
<reference evidence="7" key="1">
    <citation type="submission" date="2017-03" db="EMBL/GenBank/DDBJ databases">
        <title>Phytopthora megakarya and P. palmivora, two closely related causual agents of cacao black pod achieved similar genome size and gene model numbers by different mechanisms.</title>
        <authorList>
            <person name="Ali S."/>
            <person name="Shao J."/>
            <person name="Larry D.J."/>
            <person name="Kronmiller B."/>
            <person name="Shen D."/>
            <person name="Strem M.D."/>
            <person name="Melnick R.L."/>
            <person name="Guiltinan M.J."/>
            <person name="Tyler B.M."/>
            <person name="Meinhardt L.W."/>
            <person name="Bailey B.A."/>
        </authorList>
    </citation>
    <scope>NUCLEOTIDE SEQUENCE [LARGE SCALE GENOMIC DNA]</scope>
    <source>
        <strain evidence="7">zdho120</strain>
    </source>
</reference>
<evidence type="ECO:0000256" key="3">
    <source>
        <dbReference type="ARBA" id="ARBA00022525"/>
    </source>
</evidence>
<comment type="function">
    <text evidence="5">Effector that suppresses plant defense responses during pathogen infection.</text>
</comment>
<evidence type="ECO:0000256" key="5">
    <source>
        <dbReference type="RuleBase" id="RU367124"/>
    </source>
</evidence>
<accession>A0A225V1J6</accession>
<dbReference type="AlphaFoldDB" id="A0A225V1J6"/>
<name>A0A225V1J6_9STRA</name>
<sequence>MRFANVILLVIATFLASTTAIPAIDSTQENSLTSTDHAHAIAQVDADTTTQRNLRVTTVSDEERINLNPIITGGKWVANKIADGFFHLVLKLWLWQNKSTKQVFGYLGLKGMKGRAVKNWKHKYWRQYVGMWDHKQDKLMISKAAANTAHNGAVINNAAAAAV</sequence>
<protein>
    <recommendedName>
        <fullName evidence="5">RxLR effector protein</fullName>
    </recommendedName>
</protein>
<feature type="chain" id="PRO_5044988270" description="RxLR effector protein" evidence="5">
    <location>
        <begin position="21"/>
        <end position="163"/>
    </location>
</feature>